<reference evidence="4" key="1">
    <citation type="journal article" date="2019" name="Int. J. Syst. Evol. Microbiol.">
        <title>The Global Catalogue of Microorganisms (GCM) 10K type strain sequencing project: providing services to taxonomists for standard genome sequencing and annotation.</title>
        <authorList>
            <consortium name="The Broad Institute Genomics Platform"/>
            <consortium name="The Broad Institute Genome Sequencing Center for Infectious Disease"/>
            <person name="Wu L."/>
            <person name="Ma J."/>
        </authorList>
    </citation>
    <scope>NUCLEOTIDE SEQUENCE [LARGE SCALE GENOMIC DNA]</scope>
    <source>
        <strain evidence="4">KCTC 33522</strain>
    </source>
</reference>
<sequence length="125" mass="13475">MLFPTTTPLILVGGVFFGFISASITTLAPALTTALFGTRDYSRIYSSVSVGLAVASIVALPGYGYVLDFTGSYTPAMIAVIVLLVMNMLFVVLAFRDKDVLVKQGTWDRPAPLEPLKEPIQTELN</sequence>
<keyword evidence="4" id="KW-1185">Reference proteome</keyword>
<dbReference type="RefSeq" id="WP_380146520.1">
    <property type="nucleotide sequence ID" value="NZ_JBHUOR010000008.1"/>
</dbReference>
<feature type="transmembrane region" description="Helical" evidence="2">
    <location>
        <begin position="72"/>
        <end position="95"/>
    </location>
</feature>
<keyword evidence="2" id="KW-0472">Membrane</keyword>
<dbReference type="Pfam" id="PF07690">
    <property type="entry name" value="MFS_1"/>
    <property type="match status" value="1"/>
</dbReference>
<proteinExistence type="predicted"/>
<organism evidence="3 4">
    <name type="scientific">Kurthia populi</name>
    <dbReference type="NCBI Taxonomy" id="1562132"/>
    <lineage>
        <taxon>Bacteria</taxon>
        <taxon>Bacillati</taxon>
        <taxon>Bacillota</taxon>
        <taxon>Bacilli</taxon>
        <taxon>Bacillales</taxon>
        <taxon>Caryophanaceae</taxon>
        <taxon>Kurthia</taxon>
    </lineage>
</organism>
<evidence type="ECO:0000256" key="2">
    <source>
        <dbReference type="SAM" id="Phobius"/>
    </source>
</evidence>
<comment type="caution">
    <text evidence="3">The sequence shown here is derived from an EMBL/GenBank/DDBJ whole genome shotgun (WGS) entry which is preliminary data.</text>
</comment>
<keyword evidence="2" id="KW-1133">Transmembrane helix</keyword>
<feature type="transmembrane region" description="Helical" evidence="2">
    <location>
        <begin position="44"/>
        <end position="66"/>
    </location>
</feature>
<name>A0ABW5XVY7_9BACL</name>
<feature type="transmembrane region" description="Helical" evidence="2">
    <location>
        <begin position="6"/>
        <end position="32"/>
    </location>
</feature>
<keyword evidence="2" id="KW-0812">Transmembrane</keyword>
<dbReference type="EMBL" id="JBHUOR010000008">
    <property type="protein sequence ID" value="MFD2867127.1"/>
    <property type="molecule type" value="Genomic_DNA"/>
</dbReference>
<dbReference type="SUPFAM" id="SSF103473">
    <property type="entry name" value="MFS general substrate transporter"/>
    <property type="match status" value="1"/>
</dbReference>
<dbReference type="Gene3D" id="1.20.1250.20">
    <property type="entry name" value="MFS general substrate transporter like domains"/>
    <property type="match status" value="1"/>
</dbReference>
<accession>A0ABW5XVY7</accession>
<gene>
    <name evidence="3" type="ORF">ACFSY7_01170</name>
</gene>
<evidence type="ECO:0000313" key="4">
    <source>
        <dbReference type="Proteomes" id="UP001597568"/>
    </source>
</evidence>
<comment type="subcellular location">
    <subcellularLocation>
        <location evidence="1">Cell membrane</location>
        <topology evidence="1">Multi-pass membrane protein</topology>
    </subcellularLocation>
</comment>
<evidence type="ECO:0000313" key="3">
    <source>
        <dbReference type="EMBL" id="MFD2867127.1"/>
    </source>
</evidence>
<dbReference type="InterPro" id="IPR036259">
    <property type="entry name" value="MFS_trans_sf"/>
</dbReference>
<evidence type="ECO:0000256" key="1">
    <source>
        <dbReference type="ARBA" id="ARBA00004651"/>
    </source>
</evidence>
<dbReference type="InterPro" id="IPR011701">
    <property type="entry name" value="MFS"/>
</dbReference>
<dbReference type="Proteomes" id="UP001597568">
    <property type="component" value="Unassembled WGS sequence"/>
</dbReference>
<protein>
    <submittedName>
        <fullName evidence="3">MFS transporter</fullName>
    </submittedName>
</protein>